<evidence type="ECO:0000313" key="2">
    <source>
        <dbReference type="EMBL" id="CDB62139.1"/>
    </source>
</evidence>
<proteinExistence type="predicted"/>
<dbReference type="Proteomes" id="UP000018009">
    <property type="component" value="Unassembled WGS sequence"/>
</dbReference>
<organism evidence="2 3">
    <name type="scientific">[Clostridium] clostridioforme CAG:132</name>
    <dbReference type="NCBI Taxonomy" id="1263065"/>
    <lineage>
        <taxon>Bacteria</taxon>
        <taxon>Bacillati</taxon>
        <taxon>Bacillota</taxon>
        <taxon>Clostridia</taxon>
        <taxon>Lachnospirales</taxon>
        <taxon>Lachnospiraceae</taxon>
        <taxon>Enterocloster</taxon>
    </lineage>
</organism>
<comment type="caution">
    <text evidence="2">The sequence shown here is derived from an EMBL/GenBank/DDBJ whole genome shotgun (WGS) entry which is preliminary data.</text>
</comment>
<sequence>MAVPRMMDNTVLGGKVKDNSCTARQASFFSCFIIKRPFCKWVIKPVRGGTGIPGIPGRLLCCSTSISHASGGGGGCQVGTSQTVISLVFPCWNPRFCPCCLSCSTVWVYSTGPGIEWNKNAMKQAEKHAELSMGRNDTDGNTLGGASRSDDGCDRWCNPGIKGGGDAVHHHAGRHDSVDRGTGDRAPLWVGGPAGRKNGTNTHLPFSKAGPGRRGKEADKRQTAPGWWTSWQEEWGQYSPSFFQGWTRTERQGSR</sequence>
<gene>
    <name evidence="2" type="ORF">BN486_02272</name>
</gene>
<evidence type="ECO:0000313" key="3">
    <source>
        <dbReference type="Proteomes" id="UP000018009"/>
    </source>
</evidence>
<reference evidence="2" key="1">
    <citation type="submission" date="2012-11" db="EMBL/GenBank/DDBJ databases">
        <title>Dependencies among metagenomic species, viruses, plasmids and units of genetic variation.</title>
        <authorList>
            <person name="Nielsen H.B."/>
            <person name="Almeida M."/>
            <person name="Juncker A.S."/>
            <person name="Rasmussen S."/>
            <person name="Li J."/>
            <person name="Sunagawa S."/>
            <person name="Plichta D."/>
            <person name="Gautier L."/>
            <person name="Le Chatelier E."/>
            <person name="Peletier E."/>
            <person name="Bonde I."/>
            <person name="Nielsen T."/>
            <person name="Manichanh C."/>
            <person name="Arumugam M."/>
            <person name="Batto J."/>
            <person name="Santos M.B.Q.D."/>
            <person name="Blom N."/>
            <person name="Borruel N."/>
            <person name="Burgdorf K.S."/>
            <person name="Boumezbeur F."/>
            <person name="Casellas F."/>
            <person name="Dore J."/>
            <person name="Guarner F."/>
            <person name="Hansen T."/>
            <person name="Hildebrand F."/>
            <person name="Kaas R.S."/>
            <person name="Kennedy S."/>
            <person name="Kristiansen K."/>
            <person name="Kultima J.R."/>
            <person name="Leonard P."/>
            <person name="Levenez F."/>
            <person name="Lund O."/>
            <person name="Moumen B."/>
            <person name="Le Paslier D."/>
            <person name="Pons N."/>
            <person name="Pedersen O."/>
            <person name="Prifti E."/>
            <person name="Qin J."/>
            <person name="Raes J."/>
            <person name="Tap J."/>
            <person name="Tims S."/>
            <person name="Ussery D.W."/>
            <person name="Yamada T."/>
            <person name="MetaHit consortium"/>
            <person name="Renault P."/>
            <person name="Sicheritz-Ponten T."/>
            <person name="Bork P."/>
            <person name="Wang J."/>
            <person name="Brunak S."/>
            <person name="Ehrlich S.D."/>
        </authorList>
    </citation>
    <scope>NUCLEOTIDE SEQUENCE [LARGE SCALE GENOMIC DNA]</scope>
</reference>
<dbReference type="EMBL" id="CBDY010000122">
    <property type="protein sequence ID" value="CDB62139.1"/>
    <property type="molecule type" value="Genomic_DNA"/>
</dbReference>
<name>R6JTP6_9FIRM</name>
<evidence type="ECO:0000256" key="1">
    <source>
        <dbReference type="SAM" id="MobiDB-lite"/>
    </source>
</evidence>
<accession>R6JTP6</accession>
<protein>
    <submittedName>
        <fullName evidence="2">Uncharacterized protein</fullName>
    </submittedName>
</protein>
<feature type="compositionally biased region" description="Basic and acidic residues" evidence="1">
    <location>
        <begin position="174"/>
        <end position="183"/>
    </location>
</feature>
<dbReference type="AlphaFoldDB" id="R6JTP6"/>
<feature type="region of interest" description="Disordered" evidence="1">
    <location>
        <begin position="164"/>
        <end position="223"/>
    </location>
</feature>